<keyword evidence="4" id="KW-0456">Lyase</keyword>
<evidence type="ECO:0000313" key="6">
    <source>
        <dbReference type="EMBL" id="TMI91579.1"/>
    </source>
</evidence>
<protein>
    <submittedName>
        <fullName evidence="6">NAD-dependent epimerase/dehydratase family protein</fullName>
    </submittedName>
</protein>
<dbReference type="GO" id="GO:0005737">
    <property type="term" value="C:cytoplasm"/>
    <property type="evidence" value="ECO:0007669"/>
    <property type="project" value="TreeGrafter"/>
</dbReference>
<dbReference type="Gene3D" id="3.40.50.720">
    <property type="entry name" value="NAD(P)-binding Rossmann-like Domain"/>
    <property type="match status" value="1"/>
</dbReference>
<feature type="domain" description="NAD-dependent epimerase/dehydratase" evidence="5">
    <location>
        <begin position="6"/>
        <end position="246"/>
    </location>
</feature>
<sequence>MSVRAFVTGGAGFVGSNLVDQLLGRGDEVCVLDDLSTGRIENIRHHLGEPGFRFINDSILNASVVQSLVEECDVVFHLAAAVGVRYIVEDPLRAISANVAGTETVLRAAFRSWKKVIIASSSEVYGKSTKAPLSEEDDRVLGSTAVTRWSYSSSKAIDEHFAYAYAGRGLPVVILRFFNVYGPRIHANGYGTVVARFIQQSLAQKPLTVHGDGRQGRCFCYIEDTVRGIILAAQAKEAEGQVFNIGSDAEIRISDLALLIKQLTGSSSEILLVPYEDYYGLRFEDTMRRVPDLTKAQLCLGYLPQVGLEDGLRRTIDWCQRHNFVESRAPRVAVGAGGS</sequence>
<dbReference type="SUPFAM" id="SSF51735">
    <property type="entry name" value="NAD(P)-binding Rossmann-fold domains"/>
    <property type="match status" value="1"/>
</dbReference>
<dbReference type="EMBL" id="VBAK01000089">
    <property type="protein sequence ID" value="TMI91579.1"/>
    <property type="molecule type" value="Genomic_DNA"/>
</dbReference>
<dbReference type="GO" id="GO:0033320">
    <property type="term" value="P:UDP-D-xylose biosynthetic process"/>
    <property type="evidence" value="ECO:0007669"/>
    <property type="project" value="UniProtKB-UniPathway"/>
</dbReference>
<dbReference type="InterPro" id="IPR044516">
    <property type="entry name" value="UXS-like"/>
</dbReference>
<dbReference type="GO" id="GO:0048040">
    <property type="term" value="F:UDP-glucuronate decarboxylase activity"/>
    <property type="evidence" value="ECO:0007669"/>
    <property type="project" value="TreeGrafter"/>
</dbReference>
<dbReference type="InterPro" id="IPR001509">
    <property type="entry name" value="Epimerase_deHydtase"/>
</dbReference>
<dbReference type="GO" id="GO:0042732">
    <property type="term" value="P:D-xylose metabolic process"/>
    <property type="evidence" value="ECO:0007669"/>
    <property type="project" value="InterPro"/>
</dbReference>
<evidence type="ECO:0000256" key="1">
    <source>
        <dbReference type="ARBA" id="ARBA00001911"/>
    </source>
</evidence>
<name>A0A537K742_9BACT</name>
<dbReference type="PRINTS" id="PR01713">
    <property type="entry name" value="NUCEPIMERASE"/>
</dbReference>
<dbReference type="PANTHER" id="PTHR43078:SF6">
    <property type="entry name" value="UDP-GLUCURONIC ACID DECARBOXYLASE 1"/>
    <property type="match status" value="1"/>
</dbReference>
<dbReference type="AlphaFoldDB" id="A0A537K742"/>
<comment type="caution">
    <text evidence="6">The sequence shown here is derived from an EMBL/GenBank/DDBJ whole genome shotgun (WGS) entry which is preliminary data.</text>
</comment>
<dbReference type="UniPathway" id="UPA00796">
    <property type="reaction ID" value="UER00771"/>
</dbReference>
<evidence type="ECO:0000259" key="5">
    <source>
        <dbReference type="Pfam" id="PF01370"/>
    </source>
</evidence>
<comment type="cofactor">
    <cofactor evidence="1">
        <name>NAD(+)</name>
        <dbReference type="ChEBI" id="CHEBI:57540"/>
    </cofactor>
</comment>
<evidence type="ECO:0000256" key="2">
    <source>
        <dbReference type="ARBA" id="ARBA00022793"/>
    </source>
</evidence>
<evidence type="ECO:0000313" key="7">
    <source>
        <dbReference type="Proteomes" id="UP000318509"/>
    </source>
</evidence>
<dbReference type="InterPro" id="IPR036291">
    <property type="entry name" value="NAD(P)-bd_dom_sf"/>
</dbReference>
<dbReference type="Pfam" id="PF01370">
    <property type="entry name" value="Epimerase"/>
    <property type="match status" value="1"/>
</dbReference>
<dbReference type="GO" id="GO:0070403">
    <property type="term" value="F:NAD+ binding"/>
    <property type="evidence" value="ECO:0007669"/>
    <property type="project" value="InterPro"/>
</dbReference>
<keyword evidence="3" id="KW-0520">NAD</keyword>
<accession>A0A537K742</accession>
<organism evidence="6 7">
    <name type="scientific">Candidatus Segetimicrobium genomatis</name>
    <dbReference type="NCBI Taxonomy" id="2569760"/>
    <lineage>
        <taxon>Bacteria</taxon>
        <taxon>Bacillati</taxon>
        <taxon>Candidatus Sysuimicrobiota</taxon>
        <taxon>Candidatus Sysuimicrobiia</taxon>
        <taxon>Candidatus Sysuimicrobiales</taxon>
        <taxon>Candidatus Segetimicrobiaceae</taxon>
        <taxon>Candidatus Segetimicrobium</taxon>
    </lineage>
</organism>
<dbReference type="PANTHER" id="PTHR43078">
    <property type="entry name" value="UDP-GLUCURONIC ACID DECARBOXYLASE-RELATED"/>
    <property type="match status" value="1"/>
</dbReference>
<reference evidence="6 7" key="1">
    <citation type="journal article" date="2019" name="Nat. Microbiol.">
        <title>Mediterranean grassland soil C-N compound turnover is dependent on rainfall and depth, and is mediated by genomically divergent microorganisms.</title>
        <authorList>
            <person name="Diamond S."/>
            <person name="Andeer P.F."/>
            <person name="Li Z."/>
            <person name="Crits-Christoph A."/>
            <person name="Burstein D."/>
            <person name="Anantharaman K."/>
            <person name="Lane K.R."/>
            <person name="Thomas B.C."/>
            <person name="Pan C."/>
            <person name="Northen T.R."/>
            <person name="Banfield J.F."/>
        </authorList>
    </citation>
    <scope>NUCLEOTIDE SEQUENCE [LARGE SCALE GENOMIC DNA]</scope>
    <source>
        <strain evidence="6">NP_3</strain>
    </source>
</reference>
<evidence type="ECO:0000256" key="3">
    <source>
        <dbReference type="ARBA" id="ARBA00023027"/>
    </source>
</evidence>
<keyword evidence="2" id="KW-0210">Decarboxylase</keyword>
<evidence type="ECO:0000256" key="4">
    <source>
        <dbReference type="ARBA" id="ARBA00023239"/>
    </source>
</evidence>
<proteinExistence type="predicted"/>
<gene>
    <name evidence="6" type="ORF">E6H00_03735</name>
</gene>
<dbReference type="Proteomes" id="UP000318509">
    <property type="component" value="Unassembled WGS sequence"/>
</dbReference>